<feature type="region of interest" description="Disordered" evidence="8">
    <location>
        <begin position="351"/>
        <end position="371"/>
    </location>
</feature>
<evidence type="ECO:0000256" key="3">
    <source>
        <dbReference type="ARBA" id="ARBA00006376"/>
    </source>
</evidence>
<evidence type="ECO:0000313" key="11">
    <source>
        <dbReference type="Proteomes" id="UP000438429"/>
    </source>
</evidence>
<comment type="pathway">
    <text evidence="2 7">One-carbon metabolism; tetrahydrofolate interconversion.</text>
</comment>
<gene>
    <name evidence="10" type="ORF">F2P81_012274</name>
</gene>
<dbReference type="CDD" id="cd00378">
    <property type="entry name" value="SHMT"/>
    <property type="match status" value="1"/>
</dbReference>
<dbReference type="Proteomes" id="UP000438429">
    <property type="component" value="Unassembled WGS sequence"/>
</dbReference>
<dbReference type="InterPro" id="IPR015424">
    <property type="entry name" value="PyrdxlP-dep_Trfase"/>
</dbReference>
<dbReference type="Pfam" id="PF00464">
    <property type="entry name" value="SHMT"/>
    <property type="match status" value="1"/>
</dbReference>
<dbReference type="GO" id="GO:0019264">
    <property type="term" value="P:glycine biosynthetic process from serine"/>
    <property type="evidence" value="ECO:0007669"/>
    <property type="project" value="InterPro"/>
</dbReference>
<evidence type="ECO:0000313" key="10">
    <source>
        <dbReference type="EMBL" id="KAF0034516.1"/>
    </source>
</evidence>
<dbReference type="InterPro" id="IPR001085">
    <property type="entry name" value="Ser_HO-MeTrfase"/>
</dbReference>
<dbReference type="FunFam" id="3.40.640.10:FF:000097">
    <property type="entry name" value="Serine hydroxymethyltransferase"/>
    <property type="match status" value="1"/>
</dbReference>
<dbReference type="HAMAP" id="MF_00051">
    <property type="entry name" value="SHMT"/>
    <property type="match status" value="1"/>
</dbReference>
<comment type="similarity">
    <text evidence="3 7">Belongs to the SHMT family.</text>
</comment>
<evidence type="ECO:0000256" key="5">
    <source>
        <dbReference type="ARBA" id="ARBA00022679"/>
    </source>
</evidence>
<keyword evidence="4 7" id="KW-0554">One-carbon metabolism</keyword>
<organism evidence="10 11">
    <name type="scientific">Scophthalmus maximus</name>
    <name type="common">Turbot</name>
    <name type="synonym">Psetta maxima</name>
    <dbReference type="NCBI Taxonomy" id="52904"/>
    <lineage>
        <taxon>Eukaryota</taxon>
        <taxon>Metazoa</taxon>
        <taxon>Chordata</taxon>
        <taxon>Craniata</taxon>
        <taxon>Vertebrata</taxon>
        <taxon>Euteleostomi</taxon>
        <taxon>Actinopterygii</taxon>
        <taxon>Neopterygii</taxon>
        <taxon>Teleostei</taxon>
        <taxon>Neoteleostei</taxon>
        <taxon>Acanthomorphata</taxon>
        <taxon>Carangaria</taxon>
        <taxon>Pleuronectiformes</taxon>
        <taxon>Pleuronectoidei</taxon>
        <taxon>Scophthalmidae</taxon>
        <taxon>Scophthalmus</taxon>
    </lineage>
</organism>
<dbReference type="UniPathway" id="UPA00193"/>
<protein>
    <recommendedName>
        <fullName evidence="7">Serine hydroxymethyltransferase</fullName>
        <ecNumber evidence="7">2.1.2.1</ecNumber>
    </recommendedName>
</protein>
<dbReference type="Gene3D" id="3.90.1150.10">
    <property type="entry name" value="Aspartate Aminotransferase, domain 1"/>
    <property type="match status" value="1"/>
</dbReference>
<feature type="domain" description="Serine hydroxymethyltransferase-like" evidence="9">
    <location>
        <begin position="499"/>
        <end position="897"/>
    </location>
</feature>
<reference evidence="10 11" key="1">
    <citation type="submission" date="2019-06" db="EMBL/GenBank/DDBJ databases">
        <title>Draft genomes of female and male turbot (Scophthalmus maximus).</title>
        <authorList>
            <person name="Xu H."/>
            <person name="Xu X.-W."/>
            <person name="Shao C."/>
            <person name="Chen S."/>
        </authorList>
    </citation>
    <scope>NUCLEOTIDE SEQUENCE [LARGE SCALE GENOMIC DNA]</scope>
    <source>
        <strain evidence="10">Ysfricsl-2016a</strain>
        <tissue evidence="10">Blood</tissue>
    </source>
</reference>
<evidence type="ECO:0000259" key="9">
    <source>
        <dbReference type="Pfam" id="PF00464"/>
    </source>
</evidence>
<dbReference type="GO" id="GO:0030170">
    <property type="term" value="F:pyridoxal phosphate binding"/>
    <property type="evidence" value="ECO:0007669"/>
    <property type="project" value="InterPro"/>
</dbReference>
<dbReference type="EC" id="2.1.2.1" evidence="7"/>
<evidence type="ECO:0000256" key="7">
    <source>
        <dbReference type="RuleBase" id="RU000585"/>
    </source>
</evidence>
<evidence type="ECO:0000256" key="4">
    <source>
        <dbReference type="ARBA" id="ARBA00022563"/>
    </source>
</evidence>
<dbReference type="InterPro" id="IPR049943">
    <property type="entry name" value="Ser_HO-MeTrfase-like"/>
</dbReference>
<dbReference type="PANTHER" id="PTHR11680:SF28">
    <property type="entry name" value="SERINE HYDROXYMETHYLTRANSFERASE, MITOCHONDRIAL"/>
    <property type="match status" value="1"/>
</dbReference>
<dbReference type="PANTHER" id="PTHR11680">
    <property type="entry name" value="SERINE HYDROXYMETHYLTRANSFERASE"/>
    <property type="match status" value="1"/>
</dbReference>
<accession>A0A6A4SH83</accession>
<comment type="caution">
    <text evidence="10">The sequence shown here is derived from an EMBL/GenBank/DDBJ whole genome shotgun (WGS) entry which is preliminary data.</text>
</comment>
<dbReference type="EMBL" id="VEVO01000011">
    <property type="protein sequence ID" value="KAF0034516.1"/>
    <property type="molecule type" value="Genomic_DNA"/>
</dbReference>
<dbReference type="InterPro" id="IPR019798">
    <property type="entry name" value="Ser_HO-MeTrfase_PLP_BS"/>
</dbReference>
<dbReference type="GO" id="GO:0004372">
    <property type="term" value="F:glycine hydroxymethyltransferase activity"/>
    <property type="evidence" value="ECO:0007669"/>
    <property type="project" value="UniProtKB-EC"/>
</dbReference>
<dbReference type="GO" id="GO:0035999">
    <property type="term" value="P:tetrahydrofolate interconversion"/>
    <property type="evidence" value="ECO:0007669"/>
    <property type="project" value="UniProtKB-UniPathway"/>
</dbReference>
<evidence type="ECO:0000256" key="1">
    <source>
        <dbReference type="ARBA" id="ARBA00001933"/>
    </source>
</evidence>
<comment type="cofactor">
    <cofactor evidence="1 7">
        <name>pyridoxal 5'-phosphate</name>
        <dbReference type="ChEBI" id="CHEBI:597326"/>
    </cofactor>
</comment>
<dbReference type="Pfam" id="PF06312">
    <property type="entry name" value="Neurexophilin"/>
    <property type="match status" value="2"/>
</dbReference>
<dbReference type="AlphaFoldDB" id="A0A6A4SH83"/>
<name>A0A6A4SH83_SCOMX</name>
<dbReference type="InterPro" id="IPR039429">
    <property type="entry name" value="SHMT-like_dom"/>
</dbReference>
<dbReference type="InterPro" id="IPR015422">
    <property type="entry name" value="PyrdxlP-dep_Trfase_small"/>
</dbReference>
<evidence type="ECO:0000256" key="2">
    <source>
        <dbReference type="ARBA" id="ARBA00004777"/>
    </source>
</evidence>
<dbReference type="SUPFAM" id="SSF53383">
    <property type="entry name" value="PLP-dependent transferases"/>
    <property type="match status" value="1"/>
</dbReference>
<comment type="function">
    <text evidence="7">Interconversion of serine and glycine.</text>
</comment>
<feature type="compositionally biased region" description="Low complexity" evidence="8">
    <location>
        <begin position="353"/>
        <end position="364"/>
    </location>
</feature>
<dbReference type="PROSITE" id="PS00096">
    <property type="entry name" value="SHMT"/>
    <property type="match status" value="1"/>
</dbReference>
<evidence type="ECO:0000256" key="6">
    <source>
        <dbReference type="ARBA" id="ARBA00022898"/>
    </source>
</evidence>
<evidence type="ECO:0000256" key="8">
    <source>
        <dbReference type="SAM" id="MobiDB-lite"/>
    </source>
</evidence>
<keyword evidence="5 7" id="KW-0808">Transferase</keyword>
<dbReference type="InterPro" id="IPR015421">
    <property type="entry name" value="PyrdxlP-dep_Trfase_major"/>
</dbReference>
<sequence>MQRRYSELILDKLNRVRGTVCAYMRPLFYESISQIVQGLEKQVDFSELGQVGSVMKTLQYVYGGGSVGGTTGGVVKPPYQTRIFSTSIDQTPMKTKPPTYSFFNPYDTTRNQSLLLDQTGYRSKRKPSLKTSMKTKKIFGWGDFYFNVKSVKFSLLVTGKIVDHINGTFTVYFRHNSSSLGNVSVSIVPPTKVVEFEVLQQQQLHPHTQQDVQIQETQQSTVDPKETKTFNCRVEYEKTNRSKKPKPCLYDPSQTCFTENTQSHAAWLCAKPFKVICIFISFFSIDYKLVQKVCPDYNFQNALQSFGEESPDKLFVILMCVFVFDPSFSSQRTTFPVNPFGRKRVACRGQPASSLSHSEPDSSSGVSAALPPPLVPELQTCCRSLRDTSCGHQLRFNYGSFALCWVFLWLLTLALVCPSRNADSEGQFPSTFNDPCDFSVRNVSTEAARPVSPGPHLFQNPGGPLCHRAPLRLSVRGQQSQAASRTVNEDRPWTGQDSLAQDDPEMWDLLLKEKDRQCRGLELIASENFCSRAALEAQGSCLNNKYSEGYPGRRYYGGAEVVDQIELLCQKRALEAFDLDPDLWGVNVQPYSGSPANFAIYTAVLNPHDRIMGLDLPDGGHLTHGYMSDVKRISATSIYFESMPYKLNTDTGLIDYEQMEMTAKLFRPKLIIAGTSAYARLIDYARVKKLCTQIKAYMLADMAHISGLVAAGAVPSPFEYADLVSSTTHKSLRGARAGLIFYRKGVRSVDKKGKEIMYDLEDKVNFSVFPSLQGGPHNHAIAGVAVALRQANSPMFKEYIAQVLKNAKAMAAALLSKGYTLVSGGTDNHLVLVDLRPKGIDGARAERVLELASITANKNTCPGDKSALTPGGLRLGAPALTSRQFKEADFVQVVEFMDEGFKIALDVKKKTGKLQDFKNFLLQDPETVACIADLRHRVEAFARPFPMPGFHDH</sequence>
<dbReference type="NCBIfam" id="NF000586">
    <property type="entry name" value="PRK00011.1"/>
    <property type="match status" value="1"/>
</dbReference>
<dbReference type="InterPro" id="IPR026845">
    <property type="entry name" value="NXPH/NXPE"/>
</dbReference>
<proteinExistence type="inferred from homology"/>
<comment type="catalytic activity">
    <reaction evidence="7">
        <text>(6R)-5,10-methylene-5,6,7,8-tetrahydrofolate + glycine + H2O = (6S)-5,6,7,8-tetrahydrofolate + L-serine</text>
        <dbReference type="Rhea" id="RHEA:15481"/>
        <dbReference type="ChEBI" id="CHEBI:15377"/>
        <dbReference type="ChEBI" id="CHEBI:15636"/>
        <dbReference type="ChEBI" id="CHEBI:33384"/>
        <dbReference type="ChEBI" id="CHEBI:57305"/>
        <dbReference type="ChEBI" id="CHEBI:57453"/>
        <dbReference type="EC" id="2.1.2.1"/>
    </reaction>
</comment>
<dbReference type="Gene3D" id="3.40.640.10">
    <property type="entry name" value="Type I PLP-dependent aspartate aminotransferase-like (Major domain)"/>
    <property type="match status" value="1"/>
</dbReference>
<keyword evidence="6 7" id="KW-0663">Pyridoxal phosphate</keyword>
<dbReference type="GO" id="GO:0005739">
    <property type="term" value="C:mitochondrion"/>
    <property type="evidence" value="ECO:0007669"/>
    <property type="project" value="TreeGrafter"/>
</dbReference>